<evidence type="ECO:0000313" key="1">
    <source>
        <dbReference type="EMBL" id="GAA6406033.1"/>
    </source>
</evidence>
<name>A0ABQ0B3P4_9FIRM</name>
<organism evidence="1 2">
    <name type="scientific">Blautia hominis</name>
    <dbReference type="NCBI Taxonomy" id="2025493"/>
    <lineage>
        <taxon>Bacteria</taxon>
        <taxon>Bacillati</taxon>
        <taxon>Bacillota</taxon>
        <taxon>Clostridia</taxon>
        <taxon>Lachnospirales</taxon>
        <taxon>Lachnospiraceae</taxon>
        <taxon>Blautia</taxon>
    </lineage>
</organism>
<sequence length="227" mass="25930">MLTLYTTVGHLALRKGQNRRNYPVVLINKQDYALVPEELVLWSCLAFQILTFDELKTAYQEGIKQQGISPSSTFEYFLRRLHLRELIVDGCGLTGVDALYRLLGGLYIHPVKDTVFARLFTCIQLYANGKIKLPEIHKRLKKPENTKLEKLVLELSQTISLSVAELLSYVNMHSVLPPKEALEALYDSTEETCDTLAEKVQINKTQLPLMEAIGNLYLNKQILFLKF</sequence>
<dbReference type="RefSeq" id="WP_226826569.1">
    <property type="nucleotide sequence ID" value="NZ_BAABYW010000001.1"/>
</dbReference>
<dbReference type="EMBL" id="BAABYW010000001">
    <property type="protein sequence ID" value="GAA6406033.1"/>
    <property type="molecule type" value="Genomic_DNA"/>
</dbReference>
<proteinExistence type="predicted"/>
<evidence type="ECO:0008006" key="3">
    <source>
        <dbReference type="Google" id="ProtNLM"/>
    </source>
</evidence>
<keyword evidence="2" id="KW-1185">Reference proteome</keyword>
<reference evidence="1 2" key="1">
    <citation type="submission" date="2024-04" db="EMBL/GenBank/DDBJ databases">
        <title>Defined microbial consortia suppress multidrug-resistant proinflammatory Enterobacteriaceae via ecological control.</title>
        <authorList>
            <person name="Furuichi M."/>
            <person name="Kawaguchi T."/>
            <person name="Pust M."/>
            <person name="Yasuma K."/>
            <person name="Plichta D."/>
            <person name="Hasegawa N."/>
            <person name="Ohya T."/>
            <person name="Bhattarai S."/>
            <person name="Sasajima S."/>
            <person name="Aoto Y."/>
            <person name="Tuganbaev T."/>
            <person name="Yaginuma M."/>
            <person name="Ueda M."/>
            <person name="Okahashi N."/>
            <person name="Amafuji K."/>
            <person name="Kiridooshi Y."/>
            <person name="Sugita K."/>
            <person name="Strazar M."/>
            <person name="Skelly A."/>
            <person name="Suda W."/>
            <person name="Hattori M."/>
            <person name="Nakamoto N."/>
            <person name="Caballero S."/>
            <person name="Norman J."/>
            <person name="Olle B."/>
            <person name="Tanoue T."/>
            <person name="Arita M."/>
            <person name="Bucci V."/>
            <person name="Atarashi K."/>
            <person name="Xavier R."/>
            <person name="Honda K."/>
        </authorList>
    </citation>
    <scope>NUCLEOTIDE SEQUENCE [LARGE SCALE GENOMIC DNA]</scope>
    <source>
        <strain evidence="2">k04-0078-D8-1</strain>
    </source>
</reference>
<dbReference type="Proteomes" id="UP001600943">
    <property type="component" value="Unassembled WGS sequence"/>
</dbReference>
<comment type="caution">
    <text evidence="1">The sequence shown here is derived from an EMBL/GenBank/DDBJ whole genome shotgun (WGS) entry which is preliminary data.</text>
</comment>
<evidence type="ECO:0000313" key="2">
    <source>
        <dbReference type="Proteomes" id="UP001600943"/>
    </source>
</evidence>
<accession>A0ABQ0B3P4</accession>
<protein>
    <recommendedName>
        <fullName evidence="3">Cell division protein</fullName>
    </recommendedName>
</protein>
<gene>
    <name evidence="1" type="ORF">K040078D81_01500</name>
</gene>